<dbReference type="Pfam" id="PF00067">
    <property type="entry name" value="p450"/>
    <property type="match status" value="2"/>
</dbReference>
<name>A0A9Q1JUV6_9CARY</name>
<feature type="binding site" description="axial binding residue" evidence="4">
    <location>
        <position position="108"/>
    </location>
    <ligand>
        <name>heme</name>
        <dbReference type="ChEBI" id="CHEBI:30413"/>
    </ligand>
    <ligandPart>
        <name>Fe</name>
        <dbReference type="ChEBI" id="CHEBI:18248"/>
    </ligandPart>
</feature>
<keyword evidence="3 4" id="KW-0408">Iron</keyword>
<dbReference type="GO" id="GO:0005506">
    <property type="term" value="F:iron ion binding"/>
    <property type="evidence" value="ECO:0007669"/>
    <property type="project" value="InterPro"/>
</dbReference>
<evidence type="ECO:0000313" key="6">
    <source>
        <dbReference type="EMBL" id="KAJ8431335.1"/>
    </source>
</evidence>
<comment type="similarity">
    <text evidence="1 5">Belongs to the cytochrome P450 family.</text>
</comment>
<evidence type="ECO:0008006" key="8">
    <source>
        <dbReference type="Google" id="ProtNLM"/>
    </source>
</evidence>
<reference evidence="6" key="1">
    <citation type="submission" date="2022-04" db="EMBL/GenBank/DDBJ databases">
        <title>Carnegiea gigantea Genome sequencing and assembly v2.</title>
        <authorList>
            <person name="Copetti D."/>
            <person name="Sanderson M.J."/>
            <person name="Burquez A."/>
            <person name="Wojciechowski M.F."/>
        </authorList>
    </citation>
    <scope>NUCLEOTIDE SEQUENCE</scope>
    <source>
        <strain evidence="6">SGP5-SGP5p</strain>
        <tissue evidence="6">Aerial part</tissue>
    </source>
</reference>
<dbReference type="InterPro" id="IPR036396">
    <property type="entry name" value="Cyt_P450_sf"/>
</dbReference>
<dbReference type="GO" id="GO:0004497">
    <property type="term" value="F:monooxygenase activity"/>
    <property type="evidence" value="ECO:0007669"/>
    <property type="project" value="UniProtKB-KW"/>
</dbReference>
<sequence length="322" mass="36551">MVNRGKASVSEQDLEKLEYLKAVIKQTLRLHPPLALLIFLESREDAKINGYDIAARTQVIINAWAIQRDPSFWEEPNEFHPEMFLTSTVDFKGQHFQLIPFGAGRRICPATLFVTIGAELAVANLICAFDWALPDGAKGESRLLYDGRDVTFANYGEYWRQMKRISVLRLLSTTIVQSFQAVREEETSQIMEKIRRSIRSVVNLTEIFVIVANNVLQPLEGNTIERDITILQCSLRNLEFLGGLTLKDLVPWLGWIDRLNGLESKTGKVAKEFDGILEQILEEHLDSPNTEGNGCKPDTQEKAKAFVDVLRELQRDNAMSFP</sequence>
<dbReference type="Gene3D" id="1.10.630.10">
    <property type="entry name" value="Cytochrome P450"/>
    <property type="match status" value="2"/>
</dbReference>
<evidence type="ECO:0000313" key="7">
    <source>
        <dbReference type="Proteomes" id="UP001153076"/>
    </source>
</evidence>
<dbReference type="PANTHER" id="PTHR47955">
    <property type="entry name" value="CYTOCHROME P450 FAMILY 71 PROTEIN"/>
    <property type="match status" value="1"/>
</dbReference>
<dbReference type="PANTHER" id="PTHR47955:SF15">
    <property type="entry name" value="CYTOCHROME P450 71A2-LIKE"/>
    <property type="match status" value="1"/>
</dbReference>
<comment type="caution">
    <text evidence="6">The sequence shown here is derived from an EMBL/GenBank/DDBJ whole genome shotgun (WGS) entry which is preliminary data.</text>
</comment>
<dbReference type="PRINTS" id="PR00463">
    <property type="entry name" value="EP450I"/>
</dbReference>
<dbReference type="Proteomes" id="UP001153076">
    <property type="component" value="Unassembled WGS sequence"/>
</dbReference>
<dbReference type="InterPro" id="IPR017972">
    <property type="entry name" value="Cyt_P450_CS"/>
</dbReference>
<dbReference type="AlphaFoldDB" id="A0A9Q1JUV6"/>
<evidence type="ECO:0000256" key="4">
    <source>
        <dbReference type="PIRSR" id="PIRSR602401-1"/>
    </source>
</evidence>
<dbReference type="SUPFAM" id="SSF48264">
    <property type="entry name" value="Cytochrome P450"/>
    <property type="match status" value="2"/>
</dbReference>
<evidence type="ECO:0000256" key="5">
    <source>
        <dbReference type="RuleBase" id="RU000461"/>
    </source>
</evidence>
<gene>
    <name evidence="6" type="ORF">Cgig2_033177</name>
</gene>
<keyword evidence="5" id="KW-0503">Monooxygenase</keyword>
<dbReference type="InterPro" id="IPR002401">
    <property type="entry name" value="Cyt_P450_E_grp-I"/>
</dbReference>
<accession>A0A9Q1JUV6</accession>
<keyword evidence="7" id="KW-1185">Reference proteome</keyword>
<evidence type="ECO:0000256" key="2">
    <source>
        <dbReference type="ARBA" id="ARBA00022723"/>
    </source>
</evidence>
<dbReference type="EMBL" id="JAKOGI010000695">
    <property type="protein sequence ID" value="KAJ8431335.1"/>
    <property type="molecule type" value="Genomic_DNA"/>
</dbReference>
<evidence type="ECO:0000256" key="1">
    <source>
        <dbReference type="ARBA" id="ARBA00010617"/>
    </source>
</evidence>
<dbReference type="PROSITE" id="PS00086">
    <property type="entry name" value="CYTOCHROME_P450"/>
    <property type="match status" value="1"/>
</dbReference>
<protein>
    <recommendedName>
        <fullName evidence="8">Cytochrome P450</fullName>
    </recommendedName>
</protein>
<dbReference type="GO" id="GO:0020037">
    <property type="term" value="F:heme binding"/>
    <property type="evidence" value="ECO:0007669"/>
    <property type="project" value="InterPro"/>
</dbReference>
<dbReference type="InterPro" id="IPR001128">
    <property type="entry name" value="Cyt_P450"/>
</dbReference>
<keyword evidence="5" id="KW-0560">Oxidoreductase</keyword>
<dbReference type="GO" id="GO:0016705">
    <property type="term" value="F:oxidoreductase activity, acting on paired donors, with incorporation or reduction of molecular oxygen"/>
    <property type="evidence" value="ECO:0007669"/>
    <property type="project" value="InterPro"/>
</dbReference>
<dbReference type="OrthoDB" id="1055148at2759"/>
<keyword evidence="2 4" id="KW-0479">Metal-binding</keyword>
<organism evidence="6 7">
    <name type="scientific">Carnegiea gigantea</name>
    <dbReference type="NCBI Taxonomy" id="171969"/>
    <lineage>
        <taxon>Eukaryota</taxon>
        <taxon>Viridiplantae</taxon>
        <taxon>Streptophyta</taxon>
        <taxon>Embryophyta</taxon>
        <taxon>Tracheophyta</taxon>
        <taxon>Spermatophyta</taxon>
        <taxon>Magnoliopsida</taxon>
        <taxon>eudicotyledons</taxon>
        <taxon>Gunneridae</taxon>
        <taxon>Pentapetalae</taxon>
        <taxon>Caryophyllales</taxon>
        <taxon>Cactineae</taxon>
        <taxon>Cactaceae</taxon>
        <taxon>Cactoideae</taxon>
        <taxon>Echinocereeae</taxon>
        <taxon>Carnegiea</taxon>
    </lineage>
</organism>
<comment type="cofactor">
    <cofactor evidence="4">
        <name>heme</name>
        <dbReference type="ChEBI" id="CHEBI:30413"/>
    </cofactor>
</comment>
<evidence type="ECO:0000256" key="3">
    <source>
        <dbReference type="ARBA" id="ARBA00023004"/>
    </source>
</evidence>
<proteinExistence type="inferred from homology"/>
<keyword evidence="4 5" id="KW-0349">Heme</keyword>